<dbReference type="AlphaFoldDB" id="A0A9N7VYK5"/>
<feature type="region of interest" description="Disordered" evidence="1">
    <location>
        <begin position="156"/>
        <end position="215"/>
    </location>
</feature>
<dbReference type="Proteomes" id="UP001153269">
    <property type="component" value="Unassembled WGS sequence"/>
</dbReference>
<organism evidence="2 3">
    <name type="scientific">Pleuronectes platessa</name>
    <name type="common">European plaice</name>
    <dbReference type="NCBI Taxonomy" id="8262"/>
    <lineage>
        <taxon>Eukaryota</taxon>
        <taxon>Metazoa</taxon>
        <taxon>Chordata</taxon>
        <taxon>Craniata</taxon>
        <taxon>Vertebrata</taxon>
        <taxon>Euteleostomi</taxon>
        <taxon>Actinopterygii</taxon>
        <taxon>Neopterygii</taxon>
        <taxon>Teleostei</taxon>
        <taxon>Neoteleostei</taxon>
        <taxon>Acanthomorphata</taxon>
        <taxon>Carangaria</taxon>
        <taxon>Pleuronectiformes</taxon>
        <taxon>Pleuronectoidei</taxon>
        <taxon>Pleuronectidae</taxon>
        <taxon>Pleuronectes</taxon>
    </lineage>
</organism>
<reference evidence="2" key="1">
    <citation type="submission" date="2020-03" db="EMBL/GenBank/DDBJ databases">
        <authorList>
            <person name="Weist P."/>
        </authorList>
    </citation>
    <scope>NUCLEOTIDE SEQUENCE</scope>
</reference>
<evidence type="ECO:0000313" key="2">
    <source>
        <dbReference type="EMBL" id="CAB1456821.1"/>
    </source>
</evidence>
<gene>
    <name evidence="2" type="ORF">PLEPLA_LOCUS44616</name>
</gene>
<sequence>MEVPRGGPPPPIFPYFPSISTSSVHPLHPCSLNSCLNYPTTGCQCSKMGLIIIISAPEVDLETAALSTATRQHVSMLVCGATGPLRPNCIRQLHPLASGGVLQFPQHPNFHCHKLSSPPPLRTPLVRREAIRNCYARSVFPLWSIWSLRVSCRGREKAGRRGGGQGLEKVHAGKRRAQGNEGYDWEMGSSSPPPAASPGRATVCTSEPPGRSSSPQGILLLLVRFERHKEHLSAESKGDTIRVVRAN</sequence>
<name>A0A9N7VYK5_PLEPL</name>
<comment type="caution">
    <text evidence="2">The sequence shown here is derived from an EMBL/GenBank/DDBJ whole genome shotgun (WGS) entry which is preliminary data.</text>
</comment>
<evidence type="ECO:0000256" key="1">
    <source>
        <dbReference type="SAM" id="MobiDB-lite"/>
    </source>
</evidence>
<protein>
    <submittedName>
        <fullName evidence="2">Uncharacterized protein</fullName>
    </submittedName>
</protein>
<evidence type="ECO:0000313" key="3">
    <source>
        <dbReference type="Proteomes" id="UP001153269"/>
    </source>
</evidence>
<accession>A0A9N7VYK5</accession>
<keyword evidence="3" id="KW-1185">Reference proteome</keyword>
<proteinExistence type="predicted"/>
<dbReference type="EMBL" id="CADEAL010004313">
    <property type="protein sequence ID" value="CAB1456821.1"/>
    <property type="molecule type" value="Genomic_DNA"/>
</dbReference>